<dbReference type="AlphaFoldDB" id="A0AAV1K9Q4"/>
<evidence type="ECO:0000313" key="2">
    <source>
        <dbReference type="Proteomes" id="UP001314205"/>
    </source>
</evidence>
<sequence length="139" mass="16381">MTHYVPLIPEKKATCNDVRPLLREVFRDIHPAPVLAEQLQREQNLKDDKVVDAQVDQWIQQHALESEEIKNREEQLQREYAKRLALESPTAELSSEAAGCDSEWKKQLGIIRIEDLKPSLEKYNERKCHFHCYFKLKLN</sequence>
<gene>
    <name evidence="1" type="ORF">PARMNEM_LOCUS1717</name>
</gene>
<dbReference type="Proteomes" id="UP001314205">
    <property type="component" value="Unassembled WGS sequence"/>
</dbReference>
<name>A0AAV1K9Q4_9NEOP</name>
<organism evidence="1 2">
    <name type="scientific">Parnassius mnemosyne</name>
    <name type="common">clouded apollo</name>
    <dbReference type="NCBI Taxonomy" id="213953"/>
    <lineage>
        <taxon>Eukaryota</taxon>
        <taxon>Metazoa</taxon>
        <taxon>Ecdysozoa</taxon>
        <taxon>Arthropoda</taxon>
        <taxon>Hexapoda</taxon>
        <taxon>Insecta</taxon>
        <taxon>Pterygota</taxon>
        <taxon>Neoptera</taxon>
        <taxon>Endopterygota</taxon>
        <taxon>Lepidoptera</taxon>
        <taxon>Glossata</taxon>
        <taxon>Ditrysia</taxon>
        <taxon>Papilionoidea</taxon>
        <taxon>Papilionidae</taxon>
        <taxon>Parnassiinae</taxon>
        <taxon>Parnassini</taxon>
        <taxon>Parnassius</taxon>
        <taxon>Driopa</taxon>
    </lineage>
</organism>
<accession>A0AAV1K9Q4</accession>
<evidence type="ECO:0008006" key="3">
    <source>
        <dbReference type="Google" id="ProtNLM"/>
    </source>
</evidence>
<protein>
    <recommendedName>
        <fullName evidence="3">Clathrin light chain</fullName>
    </recommendedName>
</protein>
<dbReference type="EMBL" id="CAVLGL010000013">
    <property type="protein sequence ID" value="CAK1579830.1"/>
    <property type="molecule type" value="Genomic_DNA"/>
</dbReference>
<keyword evidence="2" id="KW-1185">Reference proteome</keyword>
<reference evidence="1 2" key="1">
    <citation type="submission" date="2023-11" db="EMBL/GenBank/DDBJ databases">
        <authorList>
            <person name="Hedman E."/>
            <person name="Englund M."/>
            <person name="Stromberg M."/>
            <person name="Nyberg Akerstrom W."/>
            <person name="Nylinder S."/>
            <person name="Jareborg N."/>
            <person name="Kallberg Y."/>
            <person name="Kronander E."/>
        </authorList>
    </citation>
    <scope>NUCLEOTIDE SEQUENCE [LARGE SCALE GENOMIC DNA]</scope>
</reference>
<comment type="caution">
    <text evidence="1">The sequence shown here is derived from an EMBL/GenBank/DDBJ whole genome shotgun (WGS) entry which is preliminary data.</text>
</comment>
<proteinExistence type="predicted"/>
<evidence type="ECO:0000313" key="1">
    <source>
        <dbReference type="EMBL" id="CAK1579830.1"/>
    </source>
</evidence>